<dbReference type="PANTHER" id="PTHR23080">
    <property type="entry name" value="THAP DOMAIN PROTEIN"/>
    <property type="match status" value="1"/>
</dbReference>
<evidence type="ECO:0000313" key="6">
    <source>
        <dbReference type="EMBL" id="NER29214.1"/>
    </source>
</evidence>
<comment type="cofactor">
    <cofactor evidence="1">
        <name>a divalent metal cation</name>
        <dbReference type="ChEBI" id="CHEBI:60240"/>
    </cofactor>
</comment>
<comment type="caution">
    <text evidence="6">The sequence shown here is derived from an EMBL/GenBank/DDBJ whole genome shotgun (WGS) entry which is preliminary data.</text>
</comment>
<evidence type="ECO:0000259" key="5">
    <source>
        <dbReference type="Pfam" id="PF13613"/>
    </source>
</evidence>
<evidence type="ECO:0000256" key="3">
    <source>
        <dbReference type="SAM" id="MobiDB-lite"/>
    </source>
</evidence>
<dbReference type="AlphaFoldDB" id="A0A6B3NGQ9"/>
<reference evidence="6" key="1">
    <citation type="submission" date="2019-11" db="EMBL/GenBank/DDBJ databases">
        <title>Genomic insights into an expanded diversity of filamentous marine cyanobacteria reveals the extraordinary biosynthetic potential of Moorea and Okeania.</title>
        <authorList>
            <person name="Ferreira Leao T."/>
            <person name="Wang M."/>
            <person name="Moss N."/>
            <person name="Da Silva R."/>
            <person name="Sanders J."/>
            <person name="Nurk S."/>
            <person name="Gurevich A."/>
            <person name="Humphrey G."/>
            <person name="Reher R."/>
            <person name="Zhu Q."/>
            <person name="Belda-Ferre P."/>
            <person name="Glukhov E."/>
            <person name="Rex R."/>
            <person name="Dorrestein P.C."/>
            <person name="Knight R."/>
            <person name="Pevzner P."/>
            <person name="Gerwick W.H."/>
            <person name="Gerwick L."/>
        </authorList>
    </citation>
    <scope>NUCLEOTIDE SEQUENCE</scope>
    <source>
        <strain evidence="6">SIO1C4</strain>
    </source>
</reference>
<proteinExistence type="predicted"/>
<keyword evidence="2" id="KW-0479">Metal-binding</keyword>
<dbReference type="InterPro" id="IPR027806">
    <property type="entry name" value="HARBI1_dom"/>
</dbReference>
<feature type="domain" description="DDE Tnp4" evidence="4">
    <location>
        <begin position="139"/>
        <end position="288"/>
    </location>
</feature>
<dbReference type="GO" id="GO:0046872">
    <property type="term" value="F:metal ion binding"/>
    <property type="evidence" value="ECO:0007669"/>
    <property type="project" value="UniProtKB-KW"/>
</dbReference>
<organism evidence="6">
    <name type="scientific">Symploca sp. SIO1C4</name>
    <dbReference type="NCBI Taxonomy" id="2607765"/>
    <lineage>
        <taxon>Bacteria</taxon>
        <taxon>Bacillati</taxon>
        <taxon>Cyanobacteriota</taxon>
        <taxon>Cyanophyceae</taxon>
        <taxon>Coleofasciculales</taxon>
        <taxon>Coleofasciculaceae</taxon>
        <taxon>Symploca</taxon>
    </lineage>
</organism>
<name>A0A6B3NGQ9_9CYAN</name>
<evidence type="ECO:0000256" key="1">
    <source>
        <dbReference type="ARBA" id="ARBA00001968"/>
    </source>
</evidence>
<accession>A0A6B3NGQ9</accession>
<feature type="domain" description="Transposase Helix-turn-helix" evidence="5">
    <location>
        <begin position="61"/>
        <end position="111"/>
    </location>
</feature>
<evidence type="ECO:0000259" key="4">
    <source>
        <dbReference type="Pfam" id="PF13359"/>
    </source>
</evidence>
<sequence length="335" mass="38653">MSYTWEYLQRNQKQAKRLVGISYEQLIQLIEQAKLLHEQRLSEIEKNKTRLISAGGGKKSQLEEEEQIILTLIYLRHHLSFQILGLLFQVSESTANNIFNYWQSLLRESLPASLLEQAKKCEEEEEAIIEMLAEQELIVDSAEQDRERPSDYQQQKLFYSGKKKNHTFKNQFIVLPKGKDIIDVIAGKPGPKSDISLCRERLSEFDKKQLFSGDKAYLGEPQIRTPHKKPKHGELTSQQKEANKKLSSNRIFVEHVIRLIKIFKIAQERFRLEASKYESIILTVCGLVRLRIERLVFSAVKTPEYSKMNEIINLDSLAAELSTKAPDAYGAIESS</sequence>
<dbReference type="InterPro" id="IPR027805">
    <property type="entry name" value="Transposase_HTH_dom"/>
</dbReference>
<evidence type="ECO:0000256" key="2">
    <source>
        <dbReference type="ARBA" id="ARBA00022723"/>
    </source>
</evidence>
<gene>
    <name evidence="6" type="ORF">F6J89_16675</name>
</gene>
<dbReference type="EMBL" id="JAAHFQ010000328">
    <property type="protein sequence ID" value="NER29214.1"/>
    <property type="molecule type" value="Genomic_DNA"/>
</dbReference>
<dbReference type="Pfam" id="PF13359">
    <property type="entry name" value="DDE_Tnp_4"/>
    <property type="match status" value="1"/>
</dbReference>
<dbReference type="Pfam" id="PF13613">
    <property type="entry name" value="HTH_Tnp_4"/>
    <property type="match status" value="1"/>
</dbReference>
<protein>
    <submittedName>
        <fullName evidence="6">Transposase</fullName>
    </submittedName>
</protein>
<feature type="region of interest" description="Disordered" evidence="3">
    <location>
        <begin position="220"/>
        <end position="240"/>
    </location>
</feature>